<dbReference type="InterPro" id="IPR035907">
    <property type="entry name" value="Hppk_sf"/>
</dbReference>
<dbReference type="GO" id="GO:0005524">
    <property type="term" value="F:ATP binding"/>
    <property type="evidence" value="ECO:0007669"/>
    <property type="project" value="UniProtKB-KW"/>
</dbReference>
<dbReference type="Proteomes" id="UP000254060">
    <property type="component" value="Unassembled WGS sequence"/>
</dbReference>
<organism evidence="10 11">
    <name type="scientific">Exiguobacterium aurantiacum</name>
    <dbReference type="NCBI Taxonomy" id="33987"/>
    <lineage>
        <taxon>Bacteria</taxon>
        <taxon>Bacillati</taxon>
        <taxon>Bacillota</taxon>
        <taxon>Bacilli</taxon>
        <taxon>Bacillales</taxon>
        <taxon>Bacillales Family XII. Incertae Sedis</taxon>
        <taxon>Exiguobacterium</taxon>
    </lineage>
</organism>
<evidence type="ECO:0000256" key="2">
    <source>
        <dbReference type="ARBA" id="ARBA00005051"/>
    </source>
</evidence>
<evidence type="ECO:0000256" key="1">
    <source>
        <dbReference type="ARBA" id="ARBA00000198"/>
    </source>
</evidence>
<reference evidence="10 11" key="1">
    <citation type="submission" date="2018-06" db="EMBL/GenBank/DDBJ databases">
        <authorList>
            <consortium name="Pathogen Informatics"/>
            <person name="Doyle S."/>
        </authorList>
    </citation>
    <scope>NUCLEOTIDE SEQUENCE [LARGE SCALE GENOMIC DNA]</scope>
    <source>
        <strain evidence="10 11">NCTC13163</strain>
    </source>
</reference>
<evidence type="ECO:0000256" key="4">
    <source>
        <dbReference type="ARBA" id="ARBA00022679"/>
    </source>
</evidence>
<dbReference type="EC" id="2.7.6.3" evidence="3"/>
<name>A0A377FQQ8_9BACL</name>
<dbReference type="AlphaFoldDB" id="A0A377FQQ8"/>
<keyword evidence="6" id="KW-0418">Kinase</keyword>
<evidence type="ECO:0000256" key="3">
    <source>
        <dbReference type="ARBA" id="ARBA00013253"/>
    </source>
</evidence>
<dbReference type="EMBL" id="UGGP01000001">
    <property type="protein sequence ID" value="STO06775.1"/>
    <property type="molecule type" value="Genomic_DNA"/>
</dbReference>
<dbReference type="PANTHER" id="PTHR43071:SF1">
    <property type="entry name" value="2-AMINO-4-HYDROXY-6-HYDROXYMETHYLDIHYDROPTERIDINE PYROPHOSPHOKINASE"/>
    <property type="match status" value="1"/>
</dbReference>
<dbReference type="PROSITE" id="PS00794">
    <property type="entry name" value="HPPK"/>
    <property type="match status" value="1"/>
</dbReference>
<evidence type="ECO:0000313" key="10">
    <source>
        <dbReference type="EMBL" id="STO06775.1"/>
    </source>
</evidence>
<dbReference type="Pfam" id="PF01288">
    <property type="entry name" value="HPPK"/>
    <property type="match status" value="1"/>
</dbReference>
<evidence type="ECO:0000256" key="6">
    <source>
        <dbReference type="ARBA" id="ARBA00022777"/>
    </source>
</evidence>
<feature type="domain" description="7,8-dihydro-6-hydroxymethylpterin-pyrophosphokinase" evidence="9">
    <location>
        <begin position="85"/>
        <end position="96"/>
    </location>
</feature>
<gene>
    <name evidence="10" type="primary">sulD</name>
    <name evidence="10" type="ORF">NCTC13163_00095</name>
</gene>
<proteinExistence type="predicted"/>
<sequence>MIYVALGSNIGERASYLHEAIQAMEADGLQVTKQSAVYETAPVGYTEQPSFYNMVVEVATTRSAEEVLSLLQQIEQRLGRERLFKNGPRTIDLDILVFNGEDIQSKHLSVPHPRMHERAFVLAPLAEIAPSLEVRGKTVQKLLVALPESERSDVIRLEPLQSLVNPV</sequence>
<evidence type="ECO:0000256" key="8">
    <source>
        <dbReference type="ARBA" id="ARBA00022909"/>
    </source>
</evidence>
<evidence type="ECO:0000256" key="5">
    <source>
        <dbReference type="ARBA" id="ARBA00022741"/>
    </source>
</evidence>
<protein>
    <recommendedName>
        <fullName evidence="3">2-amino-4-hydroxy-6-hydroxymethyldihydropteridine diphosphokinase</fullName>
        <ecNumber evidence="3">2.7.6.3</ecNumber>
    </recommendedName>
</protein>
<evidence type="ECO:0000313" key="11">
    <source>
        <dbReference type="Proteomes" id="UP000254060"/>
    </source>
</evidence>
<dbReference type="SUPFAM" id="SSF55083">
    <property type="entry name" value="6-hydroxymethyl-7,8-dihydropterin pyrophosphokinase, HPPK"/>
    <property type="match status" value="1"/>
</dbReference>
<dbReference type="CDD" id="cd00483">
    <property type="entry name" value="HPPK"/>
    <property type="match status" value="1"/>
</dbReference>
<keyword evidence="4" id="KW-0808">Transferase</keyword>
<dbReference type="GO" id="GO:0003848">
    <property type="term" value="F:2-amino-4-hydroxy-6-hydroxymethyldihydropteridine diphosphokinase activity"/>
    <property type="evidence" value="ECO:0007669"/>
    <property type="project" value="UniProtKB-EC"/>
</dbReference>
<evidence type="ECO:0000256" key="7">
    <source>
        <dbReference type="ARBA" id="ARBA00022840"/>
    </source>
</evidence>
<keyword evidence="7" id="KW-0067">ATP-binding</keyword>
<comment type="catalytic activity">
    <reaction evidence="1">
        <text>6-hydroxymethyl-7,8-dihydropterin + ATP = (7,8-dihydropterin-6-yl)methyl diphosphate + AMP + H(+)</text>
        <dbReference type="Rhea" id="RHEA:11412"/>
        <dbReference type="ChEBI" id="CHEBI:15378"/>
        <dbReference type="ChEBI" id="CHEBI:30616"/>
        <dbReference type="ChEBI" id="CHEBI:44841"/>
        <dbReference type="ChEBI" id="CHEBI:72950"/>
        <dbReference type="ChEBI" id="CHEBI:456215"/>
        <dbReference type="EC" id="2.7.6.3"/>
    </reaction>
</comment>
<dbReference type="PANTHER" id="PTHR43071">
    <property type="entry name" value="2-AMINO-4-HYDROXY-6-HYDROXYMETHYLDIHYDROPTERIDINE PYROPHOSPHOKINASE"/>
    <property type="match status" value="1"/>
</dbReference>
<dbReference type="Gene3D" id="3.30.70.560">
    <property type="entry name" value="7,8-Dihydro-6-hydroxymethylpterin-pyrophosphokinase HPPK"/>
    <property type="match status" value="1"/>
</dbReference>
<dbReference type="GO" id="GO:0046654">
    <property type="term" value="P:tetrahydrofolate biosynthetic process"/>
    <property type="evidence" value="ECO:0007669"/>
    <property type="project" value="UniProtKB-UniPathway"/>
</dbReference>
<dbReference type="InterPro" id="IPR000550">
    <property type="entry name" value="Hppk"/>
</dbReference>
<dbReference type="OrthoDB" id="9808041at2"/>
<dbReference type="RefSeq" id="WP_029334035.1">
    <property type="nucleotide sequence ID" value="NZ_UGGP01000001.1"/>
</dbReference>
<dbReference type="UniPathway" id="UPA00077">
    <property type="reaction ID" value="UER00155"/>
</dbReference>
<dbReference type="STRING" id="1397694.GCA_000702585_00618"/>
<keyword evidence="5" id="KW-0547">Nucleotide-binding</keyword>
<accession>A0A377FQQ8</accession>
<dbReference type="GO" id="GO:0046656">
    <property type="term" value="P:folic acid biosynthetic process"/>
    <property type="evidence" value="ECO:0007669"/>
    <property type="project" value="UniProtKB-KW"/>
</dbReference>
<evidence type="ECO:0000259" key="9">
    <source>
        <dbReference type="PROSITE" id="PS00794"/>
    </source>
</evidence>
<dbReference type="GO" id="GO:0016301">
    <property type="term" value="F:kinase activity"/>
    <property type="evidence" value="ECO:0007669"/>
    <property type="project" value="UniProtKB-KW"/>
</dbReference>
<dbReference type="NCBIfam" id="TIGR01498">
    <property type="entry name" value="folK"/>
    <property type="match status" value="1"/>
</dbReference>
<comment type="pathway">
    <text evidence="2">Cofactor biosynthesis; tetrahydrofolate biosynthesis; 2-amino-4-hydroxy-6-hydroxymethyl-7,8-dihydropteridine diphosphate from 7,8-dihydroneopterin triphosphate: step 4/4.</text>
</comment>
<keyword evidence="8" id="KW-0289">Folate biosynthesis</keyword>